<name>A0ABC8U9T4_9AQUA</name>
<evidence type="ECO:0000313" key="2">
    <source>
        <dbReference type="EMBL" id="CAK9178432.1"/>
    </source>
</evidence>
<accession>A0ABC8U9T4</accession>
<dbReference type="AlphaFoldDB" id="A0ABC8U9T4"/>
<dbReference type="Proteomes" id="UP001642360">
    <property type="component" value="Unassembled WGS sequence"/>
</dbReference>
<keyword evidence="3" id="KW-1185">Reference proteome</keyword>
<protein>
    <submittedName>
        <fullName evidence="2">Uncharacterized protein</fullName>
    </submittedName>
</protein>
<proteinExistence type="predicted"/>
<evidence type="ECO:0000313" key="3">
    <source>
        <dbReference type="Proteomes" id="UP001642360"/>
    </source>
</evidence>
<gene>
    <name evidence="2" type="ORF">ILEXP_LOCUS48351</name>
</gene>
<feature type="region of interest" description="Disordered" evidence="1">
    <location>
        <begin position="106"/>
        <end position="141"/>
    </location>
</feature>
<reference evidence="2 3" key="1">
    <citation type="submission" date="2024-02" db="EMBL/GenBank/DDBJ databases">
        <authorList>
            <person name="Vignale AGUSTIN F."/>
            <person name="Sosa J E."/>
            <person name="Modenutti C."/>
        </authorList>
    </citation>
    <scope>NUCLEOTIDE SEQUENCE [LARGE SCALE GENOMIC DNA]</scope>
</reference>
<comment type="caution">
    <text evidence="2">The sequence shown here is derived from an EMBL/GenBank/DDBJ whole genome shotgun (WGS) entry which is preliminary data.</text>
</comment>
<sequence length="141" mass="15987">MTSTLLLDSSENSSRTLRLNKLMQKVFSVMNLSVDDDTTVEIAENNMDNIVHQVRRYKSTILGKNTVDDDDDDDENIILEISSTPVLDPPRLRQKGKTYGRLKGFLQKRKKKKSSKADACTSRMPQSGTTMSGIISYRNER</sequence>
<evidence type="ECO:0000256" key="1">
    <source>
        <dbReference type="SAM" id="MobiDB-lite"/>
    </source>
</evidence>
<feature type="compositionally biased region" description="Polar residues" evidence="1">
    <location>
        <begin position="123"/>
        <end position="133"/>
    </location>
</feature>
<dbReference type="EMBL" id="CAUOFW020007279">
    <property type="protein sequence ID" value="CAK9178432.1"/>
    <property type="molecule type" value="Genomic_DNA"/>
</dbReference>
<organism evidence="2 3">
    <name type="scientific">Ilex paraguariensis</name>
    <name type="common">yerba mate</name>
    <dbReference type="NCBI Taxonomy" id="185542"/>
    <lineage>
        <taxon>Eukaryota</taxon>
        <taxon>Viridiplantae</taxon>
        <taxon>Streptophyta</taxon>
        <taxon>Embryophyta</taxon>
        <taxon>Tracheophyta</taxon>
        <taxon>Spermatophyta</taxon>
        <taxon>Magnoliopsida</taxon>
        <taxon>eudicotyledons</taxon>
        <taxon>Gunneridae</taxon>
        <taxon>Pentapetalae</taxon>
        <taxon>asterids</taxon>
        <taxon>campanulids</taxon>
        <taxon>Aquifoliales</taxon>
        <taxon>Aquifoliaceae</taxon>
        <taxon>Ilex</taxon>
    </lineage>
</organism>